<protein>
    <submittedName>
        <fullName evidence="2">Uncharacterized protein</fullName>
    </submittedName>
</protein>
<comment type="caution">
    <text evidence="2">The sequence shown here is derived from an EMBL/GenBank/DDBJ whole genome shotgun (WGS) entry which is preliminary data.</text>
</comment>
<dbReference type="AlphaFoldDB" id="L1Q7X3"/>
<dbReference type="PATRIC" id="fig|545697.3.peg.2773"/>
<evidence type="ECO:0000313" key="3">
    <source>
        <dbReference type="Proteomes" id="UP000010420"/>
    </source>
</evidence>
<reference evidence="2 3" key="1">
    <citation type="submission" date="2012-05" db="EMBL/GenBank/DDBJ databases">
        <authorList>
            <person name="Weinstock G."/>
            <person name="Sodergren E."/>
            <person name="Lobos E.A."/>
            <person name="Fulton L."/>
            <person name="Fulton R."/>
            <person name="Courtney L."/>
            <person name="Fronick C."/>
            <person name="O'Laughlin M."/>
            <person name="Godfrey J."/>
            <person name="Wilson R.M."/>
            <person name="Miner T."/>
            <person name="Farmer C."/>
            <person name="Delehaunty K."/>
            <person name="Cordes M."/>
            <person name="Minx P."/>
            <person name="Tomlinson C."/>
            <person name="Chen J."/>
            <person name="Wollam A."/>
            <person name="Pepin K.H."/>
            <person name="Bhonagiri V."/>
            <person name="Zhang X."/>
            <person name="Suruliraj S."/>
            <person name="Warren W."/>
            <person name="Mitreva M."/>
            <person name="Mardis E.R."/>
            <person name="Wilson R.K."/>
        </authorList>
    </citation>
    <scope>NUCLEOTIDE SEQUENCE [LARGE SCALE GENOMIC DNA]</scope>
    <source>
        <strain evidence="2 3">DSM 1785</strain>
    </source>
</reference>
<evidence type="ECO:0000313" key="2">
    <source>
        <dbReference type="EMBL" id="EKY24063.1"/>
    </source>
</evidence>
<proteinExistence type="predicted"/>
<dbReference type="HOGENOM" id="CLU_775453_0_0_9"/>
<keyword evidence="3" id="KW-1185">Reference proteome</keyword>
<feature type="coiled-coil region" evidence="1">
    <location>
        <begin position="258"/>
        <end position="292"/>
    </location>
</feature>
<gene>
    <name evidence="2" type="ORF">HMPREF0216_02822</name>
</gene>
<organism evidence="2 3">
    <name type="scientific">Clostridium celatum DSM 1785</name>
    <dbReference type="NCBI Taxonomy" id="545697"/>
    <lineage>
        <taxon>Bacteria</taxon>
        <taxon>Bacillati</taxon>
        <taxon>Bacillota</taxon>
        <taxon>Clostridia</taxon>
        <taxon>Eubacteriales</taxon>
        <taxon>Clostridiaceae</taxon>
        <taxon>Clostridium</taxon>
    </lineage>
</organism>
<dbReference type="STRING" id="545697.HMPREF0216_02822"/>
<dbReference type="Proteomes" id="UP000010420">
    <property type="component" value="Unassembled WGS sequence"/>
</dbReference>
<accession>L1Q7X3</accession>
<evidence type="ECO:0000256" key="1">
    <source>
        <dbReference type="SAM" id="Coils"/>
    </source>
</evidence>
<name>L1Q7X3_9CLOT</name>
<dbReference type="EMBL" id="AMEZ01000091">
    <property type="protein sequence ID" value="EKY24063.1"/>
    <property type="molecule type" value="Genomic_DNA"/>
</dbReference>
<sequence>MQEFELMNRKQRRQLEREQSKEAAQFNSQSKWLDNLLPWQKAVIDTMIREVKVDAEIECIEAVDKILTGVLIERTDMSWKETFDFNTAFGKYYAEYRFVTSKIGKEKRLKMLQELEKEVISKVESLIIEGKSRGQIVKNLMSDYKEKVGLTTPEANNVYKRTYEKYKLYIKEIETEVIKSIIGHLENNQKSEGIINLIKIEYPKISENDIRGMYIIAKEEFMKPKYEDYSNVPYVGNDNVKKQGRKAKKDTSEIVSNKSEEKADNEAINVEYNDIKEEVKEEKKDMGNLKVVKEIVKVVSRELEGEFGKYIADENGVTREGLNFKDLAAVEEYKKREIERFEREIAELEAVFTFREN</sequence>
<keyword evidence="1" id="KW-0175">Coiled coil</keyword>